<keyword evidence="2" id="KW-1185">Reference proteome</keyword>
<reference evidence="1" key="1">
    <citation type="submission" date="2021-01" db="EMBL/GenBank/DDBJ databases">
        <title>Whole genome shotgun sequence of Planosporangium mesophilum NBRC 109066.</title>
        <authorList>
            <person name="Komaki H."/>
            <person name="Tamura T."/>
        </authorList>
    </citation>
    <scope>NUCLEOTIDE SEQUENCE</scope>
    <source>
        <strain evidence="1">NBRC 109066</strain>
    </source>
</reference>
<organism evidence="1 2">
    <name type="scientific">Planosporangium mesophilum</name>
    <dbReference type="NCBI Taxonomy" id="689768"/>
    <lineage>
        <taxon>Bacteria</taxon>
        <taxon>Bacillati</taxon>
        <taxon>Actinomycetota</taxon>
        <taxon>Actinomycetes</taxon>
        <taxon>Micromonosporales</taxon>
        <taxon>Micromonosporaceae</taxon>
        <taxon>Planosporangium</taxon>
    </lineage>
</organism>
<name>A0A8J3TEB8_9ACTN</name>
<proteinExistence type="predicted"/>
<dbReference type="Proteomes" id="UP000599074">
    <property type="component" value="Unassembled WGS sequence"/>
</dbReference>
<sequence length="63" mass="7122">MRHGYGPGTLHRLRAAATWIVADFVRMEDGQLREHCDIVEDEVTRENAARGLPVFGDVFPADR</sequence>
<dbReference type="AlphaFoldDB" id="A0A8J3TEB8"/>
<evidence type="ECO:0000313" key="1">
    <source>
        <dbReference type="EMBL" id="GII23234.1"/>
    </source>
</evidence>
<gene>
    <name evidence="1" type="ORF">Pme01_28310</name>
</gene>
<evidence type="ECO:0000313" key="2">
    <source>
        <dbReference type="Proteomes" id="UP000599074"/>
    </source>
</evidence>
<comment type="caution">
    <text evidence="1">The sequence shown here is derived from an EMBL/GenBank/DDBJ whole genome shotgun (WGS) entry which is preliminary data.</text>
</comment>
<accession>A0A8J3TEB8</accession>
<protein>
    <submittedName>
        <fullName evidence="1">Uncharacterized protein</fullName>
    </submittedName>
</protein>
<dbReference type="EMBL" id="BOON01000027">
    <property type="protein sequence ID" value="GII23234.1"/>
    <property type="molecule type" value="Genomic_DNA"/>
</dbReference>